<organism evidence="1 2">
    <name type="scientific">Lactobacillus phage Lpa804</name>
    <dbReference type="NCBI Taxonomy" id="2059850"/>
    <lineage>
        <taxon>Viruses</taxon>
        <taxon>Duplodnaviria</taxon>
        <taxon>Heunggongvirae</taxon>
        <taxon>Uroviricota</taxon>
        <taxon>Caudoviricetes</taxon>
        <taxon>Herelleviridae</taxon>
        <taxon>Harbinvirus</taxon>
        <taxon>Harbinvirus Lpa804</taxon>
    </lineage>
</organism>
<gene>
    <name evidence="1" type="ORF">Lpa804_168</name>
</gene>
<name>A0A3Q8CHZ8_9CAUD</name>
<dbReference type="EMBL" id="MG557979">
    <property type="protein sequence ID" value="AUG84686.1"/>
    <property type="molecule type" value="Genomic_DNA"/>
</dbReference>
<evidence type="ECO:0000313" key="1">
    <source>
        <dbReference type="EMBL" id="AUG84686.1"/>
    </source>
</evidence>
<reference evidence="1 2" key="1">
    <citation type="submission" date="2017-11" db="EMBL/GenBank/DDBJ databases">
        <title>Isolation and Characterization of phages of Lactobacillus pentosus and plantarum.</title>
        <authorList>
            <person name="Qi R."/>
            <person name="Yu M."/>
            <person name="Tang T."/>
            <person name="Qiao X."/>
            <person name="Li Y."/>
        </authorList>
    </citation>
    <scope>NUCLEOTIDE SEQUENCE [LARGE SCALE GENOMIC DNA]</scope>
</reference>
<keyword evidence="2" id="KW-1185">Reference proteome</keyword>
<dbReference type="Gene3D" id="3.40.50.300">
    <property type="entry name" value="P-loop containing nucleotide triphosphate hydrolases"/>
    <property type="match status" value="1"/>
</dbReference>
<accession>A0A3Q8CHZ8</accession>
<dbReference type="Proteomes" id="UP000273025">
    <property type="component" value="Segment"/>
</dbReference>
<sequence length="143" mass="16462">MVKLEEADINFSGADIVKVAKDMFKTDKPTVEQIQYVIPMLRPTNYLLEHHTIAGHPITYSIPNYGNHDFSKYFGHRPWQRAVLNDQSQSKVIIKSRQLGFSEVGVSEVIWFCDTHSYDNVSALYTFPKIVGRYKVTYSVKLC</sequence>
<evidence type="ECO:0000313" key="2">
    <source>
        <dbReference type="Proteomes" id="UP000273025"/>
    </source>
</evidence>
<protein>
    <submittedName>
        <fullName evidence="1">Terminase large subunit</fullName>
    </submittedName>
</protein>
<proteinExistence type="predicted"/>
<dbReference type="InterPro" id="IPR027417">
    <property type="entry name" value="P-loop_NTPase"/>
</dbReference>